<proteinExistence type="inferred from homology"/>
<evidence type="ECO:0000256" key="1">
    <source>
        <dbReference type="ARBA" id="ARBA00005820"/>
    </source>
</evidence>
<dbReference type="InterPro" id="IPR001867">
    <property type="entry name" value="OmpR/PhoB-type_DNA-bd"/>
</dbReference>
<keyword evidence="6" id="KW-1185">Reference proteome</keyword>
<dbReference type="SMART" id="SM01043">
    <property type="entry name" value="BTAD"/>
    <property type="match status" value="1"/>
</dbReference>
<evidence type="ECO:0000313" key="6">
    <source>
        <dbReference type="Proteomes" id="UP001200110"/>
    </source>
</evidence>
<accession>A0ABS9IV48</accession>
<feature type="domain" description="OmpR/PhoB-type" evidence="3">
    <location>
        <begin position="24"/>
        <end position="90"/>
    </location>
</feature>
<dbReference type="PANTHER" id="PTHR47691:SF3">
    <property type="entry name" value="HTH-TYPE TRANSCRIPTIONAL REGULATOR RV0890C-RELATED"/>
    <property type="match status" value="1"/>
</dbReference>
<dbReference type="Pfam" id="PF25872">
    <property type="entry name" value="HTH_77"/>
    <property type="match status" value="1"/>
</dbReference>
<dbReference type="SMART" id="SM00862">
    <property type="entry name" value="Trans_reg_C"/>
    <property type="match status" value="1"/>
</dbReference>
<protein>
    <submittedName>
        <fullName evidence="5">Transcriptional regulator</fullName>
    </submittedName>
</protein>
<dbReference type="PRINTS" id="PR00364">
    <property type="entry name" value="DISEASERSIST"/>
</dbReference>
<evidence type="ECO:0000313" key="5">
    <source>
        <dbReference type="EMBL" id="MCF8589430.1"/>
    </source>
</evidence>
<dbReference type="Pfam" id="PF03704">
    <property type="entry name" value="BTAD"/>
    <property type="match status" value="1"/>
</dbReference>
<comment type="similarity">
    <text evidence="1">Belongs to the AfsR/DnrI/RedD regulatory family.</text>
</comment>
<dbReference type="SUPFAM" id="SSF48452">
    <property type="entry name" value="TPR-like"/>
    <property type="match status" value="1"/>
</dbReference>
<sequence length="1036" mass="110274">MPSDTPNPRAVQVIGLLGPVTVDGRDVPGVRAKRLLVALAAADRPISSDRLIDDVWGEHAPKSPQAALHTQISRLRTLVSISGSDGRYRLDGATTDLVLAEQALAQGDPNGAVSFFRGEPVDEVRPEAERLRVRIDDRRMHDALASGDYSTAEQIAAARAEADPIDEAAHVMWMRALAGGGRPSEALAVFARLRRALAEELGADPGVEATAFNAELLTGTTNSGPRTPKLRTEALIGRDDDLGALTRLVAEHRVVTVQGPGGVGKTSIASAVGDVFSGGGTSVYFVPLAAVRDAADLVGAVAAALGVGESDVRTSAVPRLVGDLFQRLGDALRGSDTLLILDNCEQVIDGAAALASELIATLPDLRVLVTSRSPLLIAAEQVYQLPVLQTEGAASAAVELFTVRARSVRPDIVLDPDAVAMLCAQLDGLPLAIELAAARIRVMGVDDIVAGLTQRFALLRSADRTAPDRHRTLEAVIEWSWDLLDDEARAVLRRTCLFPNGFSTVAAEPTAGMSGVALTDALTALVDQSLLQVHEGGGRTRYRMLEMVREFGEERLDDARETATVVAAMAEWARLVCDDLRHRYRQEPDRVLVSETAAEAENLVWVLRRALDTSDAETIVTVFPVIAAFWASRGLHAEAASWAVRVVEVLPIPAGDVGELHEAWELTAVVSAVHLTPIAARRPLGRAMCILRRLHIPEMTYTDPTEFVTAVLLARRMSAAYRIMLRALEPGRPDLVRWAALSIRFNVRENIGDLDGALRDSLEVSAAAGASDSFAAAMTDMTTASLFGQQGQWARALELYQRTAVHFAELGADDDAQQVGVYIVAALLALGDVDGARARLDELTDGWKPDDPTPQGSAESVAGTMTVLAEYQRISGTGSDEAVAALLCRAADLLVGGQSTVHLDPGVLSTVTAAIAGLIRVGACDRAEQYVDGLAGVLAPADIGWIDVPQTAGVVFTVGVLACIASPGDEVGARCMALALRLGARHDYPALHELLVDAQNLSGCDADEWQRISSSAHRLARRRALDEALGYLALRM</sequence>
<dbReference type="InterPro" id="IPR027417">
    <property type="entry name" value="P-loop_NTPase"/>
</dbReference>
<keyword evidence="2" id="KW-0238">DNA-binding</keyword>
<reference evidence="5 6" key="1">
    <citation type="submission" date="2022-01" db="EMBL/GenBank/DDBJ databases">
        <authorList>
            <person name="Huang Y."/>
        </authorList>
    </citation>
    <scope>NUCLEOTIDE SEQUENCE [LARGE SCALE GENOMIC DNA]</scope>
    <source>
        <strain evidence="5 6">HY366</strain>
    </source>
</reference>
<comment type="caution">
    <text evidence="5">The sequence shown here is derived from an EMBL/GenBank/DDBJ whole genome shotgun (WGS) entry which is preliminary data.</text>
</comment>
<dbReference type="Gene3D" id="1.25.40.10">
    <property type="entry name" value="Tetratricopeptide repeat domain"/>
    <property type="match status" value="1"/>
</dbReference>
<dbReference type="InterPro" id="IPR058852">
    <property type="entry name" value="HTH_77"/>
</dbReference>
<evidence type="ECO:0000259" key="3">
    <source>
        <dbReference type="SMART" id="SM00862"/>
    </source>
</evidence>
<dbReference type="InterPro" id="IPR011990">
    <property type="entry name" value="TPR-like_helical_dom_sf"/>
</dbReference>
<dbReference type="Gene3D" id="3.40.50.300">
    <property type="entry name" value="P-loop containing nucleotide triphosphate hydrolases"/>
    <property type="match status" value="1"/>
</dbReference>
<dbReference type="SUPFAM" id="SSF46894">
    <property type="entry name" value="C-terminal effector domain of the bipartite response regulators"/>
    <property type="match status" value="1"/>
</dbReference>
<dbReference type="PANTHER" id="PTHR47691">
    <property type="entry name" value="REGULATOR-RELATED"/>
    <property type="match status" value="1"/>
</dbReference>
<dbReference type="Proteomes" id="UP001200110">
    <property type="component" value="Unassembled WGS sequence"/>
</dbReference>
<evidence type="ECO:0000256" key="2">
    <source>
        <dbReference type="ARBA" id="ARBA00023125"/>
    </source>
</evidence>
<gene>
    <name evidence="5" type="ORF">L5G33_13280</name>
</gene>
<dbReference type="InterPro" id="IPR016032">
    <property type="entry name" value="Sig_transdc_resp-reg_C-effctor"/>
</dbReference>
<feature type="domain" description="Bacterial transcriptional activator" evidence="4">
    <location>
        <begin position="95"/>
        <end position="217"/>
    </location>
</feature>
<evidence type="ECO:0000259" key="4">
    <source>
        <dbReference type="SMART" id="SM01043"/>
    </source>
</evidence>
<dbReference type="EMBL" id="JAKKOR010000009">
    <property type="protein sequence ID" value="MCF8589430.1"/>
    <property type="molecule type" value="Genomic_DNA"/>
</dbReference>
<dbReference type="RefSeq" id="WP_236998647.1">
    <property type="nucleotide sequence ID" value="NZ_JAKKOR010000009.1"/>
</dbReference>
<organism evidence="5 6">
    <name type="scientific">Gordonia liuliyuniae</name>
    <dbReference type="NCBI Taxonomy" id="2911517"/>
    <lineage>
        <taxon>Bacteria</taxon>
        <taxon>Bacillati</taxon>
        <taxon>Actinomycetota</taxon>
        <taxon>Actinomycetes</taxon>
        <taxon>Mycobacteriales</taxon>
        <taxon>Gordoniaceae</taxon>
        <taxon>Gordonia</taxon>
    </lineage>
</organism>
<dbReference type="InterPro" id="IPR005158">
    <property type="entry name" value="BTAD"/>
</dbReference>
<dbReference type="SUPFAM" id="SSF52540">
    <property type="entry name" value="P-loop containing nucleoside triphosphate hydrolases"/>
    <property type="match status" value="1"/>
</dbReference>
<name>A0ABS9IV48_9ACTN</name>